<feature type="region of interest" description="Disordered" evidence="1">
    <location>
        <begin position="440"/>
        <end position="459"/>
    </location>
</feature>
<feature type="compositionally biased region" description="Polar residues" evidence="1">
    <location>
        <begin position="283"/>
        <end position="294"/>
    </location>
</feature>
<proteinExistence type="predicted"/>
<reference evidence="2 3" key="1">
    <citation type="submission" date="2016-04" db="EMBL/GenBank/DDBJ databases">
        <title>Draft genome of Fonsecaea erecta CBS 125763.</title>
        <authorList>
            <person name="Weiss V.A."/>
            <person name="Vicente V.A."/>
            <person name="Raittz R.T."/>
            <person name="Moreno L.F."/>
            <person name="De Souza E.M."/>
            <person name="Pedrosa F.O."/>
            <person name="Steffens M.B."/>
            <person name="Faoro H."/>
            <person name="Tadra-Sfeir M.Z."/>
            <person name="Najafzadeh M.J."/>
            <person name="Felipe M.S."/>
            <person name="Teixeira M."/>
            <person name="Sun J."/>
            <person name="Xi L."/>
            <person name="Gomes R."/>
            <person name="De Azevedo C.M."/>
            <person name="Salgado C.G."/>
            <person name="Da Silva M.B."/>
            <person name="Nascimento M.F."/>
            <person name="Queiroz-Telles F."/>
            <person name="Attili D.S."/>
            <person name="Gorbushina A."/>
        </authorList>
    </citation>
    <scope>NUCLEOTIDE SEQUENCE [LARGE SCALE GENOMIC DNA]</scope>
    <source>
        <strain evidence="2 3">CBS 125763</strain>
    </source>
</reference>
<dbReference type="PANTHER" id="PTHR28042">
    <property type="entry name" value="E3 UBIQUITIN-PROTEIN LIGASE COMPLEX SLX5-SLX8 SUBUNIT SLX5"/>
    <property type="match status" value="1"/>
</dbReference>
<dbReference type="SUPFAM" id="SSF57850">
    <property type="entry name" value="RING/U-box"/>
    <property type="match status" value="1"/>
</dbReference>
<sequence length="486" mass="53807">MPPAGTIALSNFLNSASASSSRKRSHAEITRSQSRSVTPDHVPSKRRRINYQPTAESSRDSTPPHPESRARFQGDGLDFRRPVMSTRDPSAATAPALHDVTIDLTADSDSDSDSDNDPLTITPESYLQQTSGEAFSQVAPRPESRTALVHAWGEAAAAQRRRFEQQRELARPRRETAMRGQPTSLRREASTQEQDEARVRNAERMRAPPFGQRSQPLEVIDLSDTDESESDTNDLIADVSIDTSAFVSRSASSFSTSPEVEFVEERRVPHVQHHSGLHRPSRTGLTPPSSHSARTQAGYSDLLRRGTQFIFENMQHLVPTGYAESLHIRRNQGGRLANDDDGPLFVNMDYRRPAFAMGPYDVFDRGSDPPREVSEAYKAPPEAQDGFIRTFGEQDVILCPLCGDELAIGKGDTKKQVWVSKNCGHVYCGDCAVNRFKGRASRRGKGKETEPERKPDSPKSVPFSVCIVDGCNTRVLGKAAMFPIYL</sequence>
<dbReference type="Proteomes" id="UP000078343">
    <property type="component" value="Unassembled WGS sequence"/>
</dbReference>
<evidence type="ECO:0000256" key="1">
    <source>
        <dbReference type="SAM" id="MobiDB-lite"/>
    </source>
</evidence>
<dbReference type="EMBL" id="LVYI01000002">
    <property type="protein sequence ID" value="OAP62844.1"/>
    <property type="molecule type" value="Genomic_DNA"/>
</dbReference>
<dbReference type="GO" id="GO:0033768">
    <property type="term" value="C:SUMO-targeted ubiquitin ligase complex"/>
    <property type="evidence" value="ECO:0007669"/>
    <property type="project" value="TreeGrafter"/>
</dbReference>
<dbReference type="GeneID" id="30006241"/>
<comment type="caution">
    <text evidence="2">The sequence shown here is derived from an EMBL/GenBank/DDBJ whole genome shotgun (WGS) entry which is preliminary data.</text>
</comment>
<accession>A0A178ZSQ8</accession>
<dbReference type="PANTHER" id="PTHR28042:SF1">
    <property type="entry name" value="E3 UBIQUITIN-PROTEIN LIGASE COMPLEX SLX5-SLX8 SUBUNIT SLX5"/>
    <property type="match status" value="1"/>
</dbReference>
<evidence type="ECO:0000313" key="3">
    <source>
        <dbReference type="Proteomes" id="UP000078343"/>
    </source>
</evidence>
<organism evidence="2 3">
    <name type="scientific">Fonsecaea erecta</name>
    <dbReference type="NCBI Taxonomy" id="1367422"/>
    <lineage>
        <taxon>Eukaryota</taxon>
        <taxon>Fungi</taxon>
        <taxon>Dikarya</taxon>
        <taxon>Ascomycota</taxon>
        <taxon>Pezizomycotina</taxon>
        <taxon>Eurotiomycetes</taxon>
        <taxon>Chaetothyriomycetidae</taxon>
        <taxon>Chaetothyriales</taxon>
        <taxon>Herpotrichiellaceae</taxon>
        <taxon>Fonsecaea</taxon>
    </lineage>
</organism>
<dbReference type="RefSeq" id="XP_018696211.1">
    <property type="nucleotide sequence ID" value="XM_018833587.1"/>
</dbReference>
<feature type="compositionally biased region" description="Basic and acidic residues" evidence="1">
    <location>
        <begin position="66"/>
        <end position="81"/>
    </location>
</feature>
<dbReference type="CDD" id="cd16449">
    <property type="entry name" value="RING-HC"/>
    <property type="match status" value="1"/>
</dbReference>
<feature type="region of interest" description="Disordered" evidence="1">
    <location>
        <begin position="271"/>
        <end position="294"/>
    </location>
</feature>
<feature type="compositionally biased region" description="Basic residues" evidence="1">
    <location>
        <begin position="271"/>
        <end position="281"/>
    </location>
</feature>
<evidence type="ECO:0000313" key="2">
    <source>
        <dbReference type="EMBL" id="OAP62844.1"/>
    </source>
</evidence>
<feature type="region of interest" description="Disordered" evidence="1">
    <location>
        <begin position="13"/>
        <end position="142"/>
    </location>
</feature>
<feature type="compositionally biased region" description="Acidic residues" evidence="1">
    <location>
        <begin position="106"/>
        <end position="116"/>
    </location>
</feature>
<dbReference type="InterPro" id="IPR038886">
    <property type="entry name" value="E3_SLX5/Rfp1"/>
</dbReference>
<dbReference type="STRING" id="1367422.A0A178ZSQ8"/>
<feature type="compositionally biased region" description="Basic and acidic residues" evidence="1">
    <location>
        <begin position="446"/>
        <end position="457"/>
    </location>
</feature>
<keyword evidence="3" id="KW-1185">Reference proteome</keyword>
<feature type="compositionally biased region" description="Basic and acidic residues" evidence="1">
    <location>
        <begin position="185"/>
        <end position="201"/>
    </location>
</feature>
<protein>
    <submittedName>
        <fullName evidence="2">Uncharacterized protein</fullName>
    </submittedName>
</protein>
<feature type="region of interest" description="Disordered" evidence="1">
    <location>
        <begin position="159"/>
        <end position="201"/>
    </location>
</feature>
<name>A0A178ZSQ8_9EURO</name>
<dbReference type="AlphaFoldDB" id="A0A178ZSQ8"/>
<feature type="compositionally biased region" description="Basic and acidic residues" evidence="1">
    <location>
        <begin position="161"/>
        <end position="177"/>
    </location>
</feature>
<dbReference type="GO" id="GO:0004842">
    <property type="term" value="F:ubiquitin-protein transferase activity"/>
    <property type="evidence" value="ECO:0007669"/>
    <property type="project" value="TreeGrafter"/>
</dbReference>
<gene>
    <name evidence="2" type="ORF">AYL99_02071</name>
</gene>
<feature type="compositionally biased region" description="Polar residues" evidence="1">
    <location>
        <begin position="122"/>
        <end position="134"/>
    </location>
</feature>
<dbReference type="OrthoDB" id="2398441at2759"/>